<comment type="domain">
    <text evidence="14">The segment S4 is probably the voltage-sensor and is characterized by a series of positively charged amino acids. The pore-forming region H5 is enclosed by the transmembrane segments S5 and S6 in the Shaker-type (1P/6TM) and contains the GYGD signature motif which seems to be involved in potassium selectivity.</text>
</comment>
<comment type="subcellular location">
    <subcellularLocation>
        <location evidence="1 14">Membrane</location>
        <topology evidence="1 14">Multi-pass membrane protein</topology>
    </subcellularLocation>
</comment>
<keyword evidence="7 14" id="KW-0851">Voltage-gated channel</keyword>
<evidence type="ECO:0000256" key="12">
    <source>
        <dbReference type="ARBA" id="ARBA00023303"/>
    </source>
</evidence>
<comment type="function">
    <text evidence="14">Potassium channel.</text>
</comment>
<feature type="domain" description="KHA" evidence="17">
    <location>
        <begin position="803"/>
        <end position="883"/>
    </location>
</feature>
<keyword evidence="4 14" id="KW-0633">Potassium transport</keyword>
<feature type="compositionally biased region" description="Low complexity" evidence="15">
    <location>
        <begin position="747"/>
        <end position="763"/>
    </location>
</feature>
<dbReference type="Gene3D" id="1.10.287.630">
    <property type="entry name" value="Helix hairpin bin"/>
    <property type="match status" value="1"/>
</dbReference>
<dbReference type="Gene3D" id="2.60.120.10">
    <property type="entry name" value="Jelly Rolls"/>
    <property type="match status" value="1"/>
</dbReference>
<dbReference type="SUPFAM" id="SSF51206">
    <property type="entry name" value="cAMP-binding domain-like"/>
    <property type="match status" value="1"/>
</dbReference>
<organism evidence="18 19">
    <name type="scientific">Leersia perrieri</name>
    <dbReference type="NCBI Taxonomy" id="77586"/>
    <lineage>
        <taxon>Eukaryota</taxon>
        <taxon>Viridiplantae</taxon>
        <taxon>Streptophyta</taxon>
        <taxon>Embryophyta</taxon>
        <taxon>Tracheophyta</taxon>
        <taxon>Spermatophyta</taxon>
        <taxon>Magnoliopsida</taxon>
        <taxon>Liliopsida</taxon>
        <taxon>Poales</taxon>
        <taxon>Poaceae</taxon>
        <taxon>BOP clade</taxon>
        <taxon>Oryzoideae</taxon>
        <taxon>Oryzeae</taxon>
        <taxon>Oryzinae</taxon>
        <taxon>Leersia</taxon>
    </lineage>
</organism>
<dbReference type="Gene3D" id="1.25.40.20">
    <property type="entry name" value="Ankyrin repeat-containing domain"/>
    <property type="match status" value="3"/>
</dbReference>
<evidence type="ECO:0000256" key="6">
    <source>
        <dbReference type="ARBA" id="ARBA00022826"/>
    </source>
</evidence>
<dbReference type="FunFam" id="2.60.120.10:FF:000074">
    <property type="entry name" value="Potassium channel KAT2"/>
    <property type="match status" value="1"/>
</dbReference>
<dbReference type="Pfam" id="PF00520">
    <property type="entry name" value="Ion_trans"/>
    <property type="match status" value="1"/>
</dbReference>
<evidence type="ECO:0000313" key="19">
    <source>
        <dbReference type="Proteomes" id="UP000032180"/>
    </source>
</evidence>
<dbReference type="InterPro" id="IPR018490">
    <property type="entry name" value="cNMP-bd_dom_sf"/>
</dbReference>
<evidence type="ECO:0000256" key="5">
    <source>
        <dbReference type="ARBA" id="ARBA00022692"/>
    </source>
</evidence>
<feature type="transmembrane region" description="Helical" evidence="14">
    <location>
        <begin position="210"/>
        <end position="235"/>
    </location>
</feature>
<dbReference type="PROSITE" id="PS51490">
    <property type="entry name" value="KHA"/>
    <property type="match status" value="2"/>
</dbReference>
<evidence type="ECO:0000256" key="10">
    <source>
        <dbReference type="ARBA" id="ARBA00023065"/>
    </source>
</evidence>
<protein>
    <recommendedName>
        <fullName evidence="14">Potassium channel</fullName>
    </recommendedName>
</protein>
<feature type="compositionally biased region" description="Low complexity" evidence="15">
    <location>
        <begin position="1042"/>
        <end position="1058"/>
    </location>
</feature>
<keyword evidence="9 14" id="KW-1133">Transmembrane helix</keyword>
<feature type="region of interest" description="Disordered" evidence="15">
    <location>
        <begin position="1041"/>
        <end position="1061"/>
    </location>
</feature>
<dbReference type="Gene3D" id="1.10.287.70">
    <property type="match status" value="1"/>
</dbReference>
<evidence type="ECO:0000259" key="17">
    <source>
        <dbReference type="PROSITE" id="PS51490"/>
    </source>
</evidence>
<keyword evidence="8 14" id="KW-0630">Potassium</keyword>
<reference evidence="18 19" key="1">
    <citation type="submission" date="2012-08" db="EMBL/GenBank/DDBJ databases">
        <title>Oryza genome evolution.</title>
        <authorList>
            <person name="Wing R.A."/>
        </authorList>
    </citation>
    <scope>NUCLEOTIDE SEQUENCE</scope>
</reference>
<dbReference type="AlphaFoldDB" id="A0A0D9WW32"/>
<dbReference type="PANTHER" id="PTHR45743">
    <property type="entry name" value="POTASSIUM CHANNEL AKT1"/>
    <property type="match status" value="1"/>
</dbReference>
<dbReference type="SUPFAM" id="SSF81324">
    <property type="entry name" value="Voltage-gated potassium channels"/>
    <property type="match status" value="1"/>
</dbReference>
<dbReference type="SMART" id="SM00100">
    <property type="entry name" value="cNMP"/>
    <property type="match status" value="1"/>
</dbReference>
<comment type="caution">
    <text evidence="14">Lacks conserved residue(s) required for the propagation of feature annotation.</text>
</comment>
<dbReference type="PRINTS" id="PR01415">
    <property type="entry name" value="ANKYRIN"/>
</dbReference>
<dbReference type="eggNOG" id="KOG0498">
    <property type="taxonomic scope" value="Eukaryota"/>
</dbReference>
<feature type="repeat" description="ANK" evidence="13">
    <location>
        <begin position="878"/>
        <end position="904"/>
    </location>
</feature>
<evidence type="ECO:0000313" key="18">
    <source>
        <dbReference type="EnsemblPlants" id="LPERR07G04250.1"/>
    </source>
</evidence>
<dbReference type="GO" id="GO:0005249">
    <property type="term" value="F:voltage-gated potassium channel activity"/>
    <property type="evidence" value="ECO:0007669"/>
    <property type="project" value="UniProtKB-UniRule"/>
</dbReference>
<evidence type="ECO:0000256" key="11">
    <source>
        <dbReference type="ARBA" id="ARBA00023136"/>
    </source>
</evidence>
<dbReference type="HOGENOM" id="CLU_005746_8_3_1"/>
<keyword evidence="6 14" id="KW-0631">Potassium channel</keyword>
<evidence type="ECO:0000256" key="14">
    <source>
        <dbReference type="RuleBase" id="RU369015"/>
    </source>
</evidence>
<keyword evidence="10 14" id="KW-0406">Ion transport</keyword>
<dbReference type="Gramene" id="LPERR07G04250.1">
    <property type="protein sequence ID" value="LPERR07G04250.1"/>
    <property type="gene ID" value="LPERR07G04250"/>
</dbReference>
<evidence type="ECO:0000256" key="4">
    <source>
        <dbReference type="ARBA" id="ARBA00022538"/>
    </source>
</evidence>
<dbReference type="InterPro" id="IPR005821">
    <property type="entry name" value="Ion_trans_dom"/>
</dbReference>
<keyword evidence="3 14" id="KW-0813">Transport</keyword>
<dbReference type="InterPro" id="IPR045319">
    <property type="entry name" value="KAT/AKT"/>
</dbReference>
<dbReference type="Proteomes" id="UP000032180">
    <property type="component" value="Chromosome 7"/>
</dbReference>
<evidence type="ECO:0000256" key="7">
    <source>
        <dbReference type="ARBA" id="ARBA00022882"/>
    </source>
</evidence>
<comment type="subunit">
    <text evidence="14">The potassium channel is composed of a homo- or heterotetrameric complex of pore-forming subunits.</text>
</comment>
<keyword evidence="19" id="KW-1185">Reference proteome</keyword>
<reference evidence="18" key="3">
    <citation type="submission" date="2015-04" db="UniProtKB">
        <authorList>
            <consortium name="EnsemblPlants"/>
        </authorList>
    </citation>
    <scope>IDENTIFICATION</scope>
</reference>
<feature type="region of interest" description="Disordered" evidence="15">
    <location>
        <begin position="719"/>
        <end position="767"/>
    </location>
</feature>
<feature type="domain" description="Cyclic nucleotide-binding" evidence="16">
    <location>
        <begin position="395"/>
        <end position="486"/>
    </location>
</feature>
<dbReference type="InterPro" id="IPR036770">
    <property type="entry name" value="Ankyrin_rpt-contain_sf"/>
</dbReference>
<dbReference type="SUPFAM" id="SSF48403">
    <property type="entry name" value="Ankyrin repeat"/>
    <property type="match status" value="2"/>
</dbReference>
<dbReference type="InterPro" id="IPR000595">
    <property type="entry name" value="cNMP-bd_dom"/>
</dbReference>
<evidence type="ECO:0000256" key="15">
    <source>
        <dbReference type="SAM" id="MobiDB-lite"/>
    </source>
</evidence>
<name>A0A0D9WW32_9ORYZ</name>
<feature type="repeat" description="ANK" evidence="13">
    <location>
        <begin position="905"/>
        <end position="937"/>
    </location>
</feature>
<dbReference type="Pfam" id="PF12796">
    <property type="entry name" value="Ank_2"/>
    <property type="match status" value="2"/>
</dbReference>
<dbReference type="PROSITE" id="PS50042">
    <property type="entry name" value="CNMP_BINDING_3"/>
    <property type="match status" value="1"/>
</dbReference>
<dbReference type="PRINTS" id="PR01463">
    <property type="entry name" value="EAGCHANLFMLY"/>
</dbReference>
<keyword evidence="13" id="KW-0040">ANK repeat</keyword>
<feature type="transmembrane region" description="Helical" evidence="14">
    <location>
        <begin position="115"/>
        <end position="135"/>
    </location>
</feature>
<dbReference type="InterPro" id="IPR002110">
    <property type="entry name" value="Ankyrin_rpt"/>
</dbReference>
<feature type="transmembrane region" description="Helical" evidence="14">
    <location>
        <begin position="291"/>
        <end position="309"/>
    </location>
</feature>
<dbReference type="PANTHER" id="PTHR45743:SF10">
    <property type="entry name" value="POTASSIUM CHANNEL AKT3"/>
    <property type="match status" value="1"/>
</dbReference>
<proteinExistence type="inferred from homology"/>
<accession>A0A0D9WW32</accession>
<dbReference type="InterPro" id="IPR021789">
    <property type="entry name" value="KHA_dom"/>
</dbReference>
<evidence type="ECO:0000256" key="13">
    <source>
        <dbReference type="PROSITE-ProRule" id="PRU00023"/>
    </source>
</evidence>
<keyword evidence="5 14" id="KW-0812">Transmembrane</keyword>
<evidence type="ECO:0000256" key="8">
    <source>
        <dbReference type="ARBA" id="ARBA00022958"/>
    </source>
</evidence>
<evidence type="ECO:0000256" key="2">
    <source>
        <dbReference type="ARBA" id="ARBA00007929"/>
    </source>
</evidence>
<feature type="repeat" description="ANK" evidence="13">
    <location>
        <begin position="596"/>
        <end position="628"/>
    </location>
</feature>
<evidence type="ECO:0000256" key="3">
    <source>
        <dbReference type="ARBA" id="ARBA00022448"/>
    </source>
</evidence>
<comment type="domain">
    <text evidence="14">The KHA domain (rich in hydrophobic and acidic residues) present in the C-terminal part is likely to be important for tetramerization.</text>
</comment>
<feature type="repeat" description="ANK" evidence="13">
    <location>
        <begin position="665"/>
        <end position="697"/>
    </location>
</feature>
<evidence type="ECO:0000256" key="9">
    <source>
        <dbReference type="ARBA" id="ARBA00022989"/>
    </source>
</evidence>
<dbReference type="Pfam" id="PF00027">
    <property type="entry name" value="cNMP_binding"/>
    <property type="match status" value="1"/>
</dbReference>
<dbReference type="Pfam" id="PF13857">
    <property type="entry name" value="Ank_5"/>
    <property type="match status" value="1"/>
</dbReference>
<dbReference type="GO" id="GO:0034702">
    <property type="term" value="C:monoatomic ion channel complex"/>
    <property type="evidence" value="ECO:0007669"/>
    <property type="project" value="UniProtKB-KW"/>
</dbReference>
<dbReference type="FunFam" id="1.10.287.70:FF:000123">
    <property type="entry name" value="Potassium channel KAT3"/>
    <property type="match status" value="1"/>
</dbReference>
<dbReference type="CDD" id="cd00038">
    <property type="entry name" value="CAP_ED"/>
    <property type="match status" value="1"/>
</dbReference>
<feature type="transmembrane region" description="Helical" evidence="14">
    <location>
        <begin position="84"/>
        <end position="103"/>
    </location>
</feature>
<dbReference type="SMART" id="SM00248">
    <property type="entry name" value="ANK"/>
    <property type="match status" value="7"/>
</dbReference>
<dbReference type="STRING" id="77586.A0A0D9WW32"/>
<feature type="repeat" description="ANK" evidence="13">
    <location>
        <begin position="958"/>
        <end position="990"/>
    </location>
</feature>
<evidence type="ECO:0000259" key="16">
    <source>
        <dbReference type="PROSITE" id="PS50042"/>
    </source>
</evidence>
<reference evidence="19" key="2">
    <citation type="submission" date="2013-12" db="EMBL/GenBank/DDBJ databases">
        <authorList>
            <person name="Yu Y."/>
            <person name="Lee S."/>
            <person name="de Baynast K."/>
            <person name="Wissotski M."/>
            <person name="Liu L."/>
            <person name="Talag J."/>
            <person name="Goicoechea J."/>
            <person name="Angelova A."/>
            <person name="Jetty R."/>
            <person name="Kudrna D."/>
            <person name="Golser W."/>
            <person name="Rivera L."/>
            <person name="Zhang J."/>
            <person name="Wing R."/>
        </authorList>
    </citation>
    <scope>NUCLEOTIDE SEQUENCE</scope>
</reference>
<dbReference type="Pfam" id="PF00023">
    <property type="entry name" value="Ank"/>
    <property type="match status" value="1"/>
</dbReference>
<dbReference type="PROSITE" id="PS50088">
    <property type="entry name" value="ANK_REPEAT"/>
    <property type="match status" value="6"/>
</dbReference>
<comment type="similarity">
    <text evidence="2 14">Belongs to the potassium channel family. Plant (TC 1.A.1.4) subfamily.</text>
</comment>
<feature type="transmembrane region" description="Helical" evidence="14">
    <location>
        <begin position="260"/>
        <end position="279"/>
    </location>
</feature>
<keyword evidence="12 14" id="KW-0407">Ion channel</keyword>
<dbReference type="PROSITE" id="PS50297">
    <property type="entry name" value="ANK_REP_REGION"/>
    <property type="match status" value="4"/>
</dbReference>
<sequence length="1176" mass="127478">MPPPPTKVVGSWGTGGAAAAAASLTHDMSPTTQNATLGPSPRFSFSSGVFPSLGAGEYRHRRPRLRRFIISPFDRRYRLWENSLILLVVYSAWVTPFEFGFLPNPIGPLAVADNAVNAFFAVDIAVTFFVAFTDPKTYLLQDDPRKIAWRYVTTWFVLDVVSTVPTELARRLLPPAIRSYGFFGMLRLWRLRRVGALFARLEKDKKFSYFWVRCAKLVSVTLFAVHCAACFYYLLADRYPDPTNTWISAYMPDFHRESLWSRYVASMYWSITTLSTVGYGDMHAENTREMLFTTAYMLFNLGLTAYLIGNMTNLVVHGTSRTRKFRDMIQAATSFAQRHQLPERLQEQMVSHLSLKFRTNSEGLQQQETLEALPKAIRSSISHHLFFGLVQNVYLFQGVSNDLIFQLVTEMTAEYFAPREDIILQNEAPADFYIIVTGSMLAGMAKSGDVVGEIGVLCYRPQLFTARTRSLCQLLRLDRAAFLRIIQSNISDGTIVMNNLIQFLREKKDISAIAAVTKEIDDMLARGQMDFPITLCFAASKGDSFLLHQLLKRGLDPNESDNYGRTALHIAASNGNEQCVRLMLENGADSNARDPEGRVPLWEALCRRHKAVVQLLVDAGGDLSSGDAAGYALVAVEQNDTTLLAEIVRHGGDITGPCSGHHDGAATTALHRAVLDGNTPMARLLLDHGADPDAVDANGLTPRAVAKQRSLSDILHAFASSTSPVPHRPPTDPKHKPSSAIVPLPDSSPVTSRRNSSSSSARSTPQRVASFRNSLFGVISSHSGGGGGGEQSAISPPTAALVRVTISCPEKQGGGGKLVFLPETIRGLLELGGARFGFSPTRVVTADGADVDDVRLVRDGDHLLLVTDKWVPPGNGGHIAASNGNEQCVRFLLENGADSYARDPEGRVPLWEALCRRHKAVVQLLVDAGGDLTGQRRGGIVHHGSDVAGPCSGHHDGAATTALHRAILNGNTFMARLLLNHGADADAVNANGLTPRTVAEQCSLSDILHAFTSSLPPPHWPPIDPKHKPSPAARAIVPLAHSSSVMSRRNSSSSSTRSTPQRVASFKNSLFGVISSHSGGGSGGGDQRGMSAAAMVRVTISCPEKEGGGKLVFMPETMRGLLELGGARFGFSPTRVVTAAGGAEVDDVRLVRDGDHLLLVTNKWVPSGNGGAGRNQ</sequence>
<feature type="domain" description="KHA" evidence="17">
    <location>
        <begin position="1097"/>
        <end position="1176"/>
    </location>
</feature>
<evidence type="ECO:0000256" key="1">
    <source>
        <dbReference type="ARBA" id="ARBA00004141"/>
    </source>
</evidence>
<dbReference type="Pfam" id="PF11834">
    <property type="entry name" value="KHA"/>
    <property type="match status" value="2"/>
</dbReference>
<dbReference type="InterPro" id="IPR014710">
    <property type="entry name" value="RmlC-like_jellyroll"/>
</dbReference>
<keyword evidence="11 14" id="KW-0472">Membrane</keyword>
<feature type="repeat" description="ANK" evidence="13">
    <location>
        <begin position="563"/>
        <end position="595"/>
    </location>
</feature>
<dbReference type="EnsemblPlants" id="LPERR07G04250.1">
    <property type="protein sequence ID" value="LPERR07G04250.1"/>
    <property type="gene ID" value="LPERR07G04250"/>
</dbReference>
<dbReference type="InterPro" id="IPR003938">
    <property type="entry name" value="K_chnl_volt-dep_EAG/ELK/ERG"/>
</dbReference>